<protein>
    <submittedName>
        <fullName evidence="2">Uncharacterized protein</fullName>
    </submittedName>
</protein>
<keyword evidence="3" id="KW-1185">Reference proteome</keyword>
<dbReference type="AlphaFoldDB" id="A0AAV4ZBA3"/>
<reference evidence="2" key="2">
    <citation type="submission" date="2021-08" db="EMBL/GenBank/DDBJ databases">
        <authorList>
            <person name="Tani A."/>
            <person name="Ola A."/>
            <person name="Ogura Y."/>
            <person name="Katsura K."/>
            <person name="Hayashi T."/>
        </authorList>
    </citation>
    <scope>NUCLEOTIDE SEQUENCE</scope>
    <source>
        <strain evidence="2">DSM 21893</strain>
    </source>
</reference>
<dbReference type="Proteomes" id="UP001055307">
    <property type="component" value="Unassembled WGS sequence"/>
</dbReference>
<reference evidence="2" key="1">
    <citation type="journal article" date="2016" name="Front. Microbiol.">
        <title>Genome Sequence of the Piezophilic, Mesophilic Sulfate-Reducing Bacterium Desulfovibrio indicus J2T.</title>
        <authorList>
            <person name="Cao J."/>
            <person name="Maignien L."/>
            <person name="Shao Z."/>
            <person name="Alain K."/>
            <person name="Jebbar M."/>
        </authorList>
    </citation>
    <scope>NUCLEOTIDE SEQUENCE</scope>
    <source>
        <strain evidence="2">DSM 21893</strain>
    </source>
</reference>
<evidence type="ECO:0000313" key="2">
    <source>
        <dbReference type="EMBL" id="GJD40862.1"/>
    </source>
</evidence>
<evidence type="ECO:0000256" key="1">
    <source>
        <dbReference type="SAM" id="MobiDB-lite"/>
    </source>
</evidence>
<feature type="region of interest" description="Disordered" evidence="1">
    <location>
        <begin position="1"/>
        <end position="30"/>
    </location>
</feature>
<gene>
    <name evidence="2" type="ORF">OICFNHDK_3338</name>
</gene>
<evidence type="ECO:0000313" key="3">
    <source>
        <dbReference type="Proteomes" id="UP001055307"/>
    </source>
</evidence>
<feature type="compositionally biased region" description="Polar residues" evidence="1">
    <location>
        <begin position="1"/>
        <end position="25"/>
    </location>
</feature>
<name>A0AAV4ZBA3_9HYPH</name>
<dbReference type="EMBL" id="BPQF01000016">
    <property type="protein sequence ID" value="GJD40862.1"/>
    <property type="molecule type" value="Genomic_DNA"/>
</dbReference>
<sequence length="456" mass="50890">MGVAQSASGQEPTRLSLDNQRQRQGQAPAIRKRTRPILKGMFPERGFDWLFSAQEARHDHMEAEFTARVRGTPTELAAVLRRLRGRNDKSVFRLRDRTRTTWNLDTRPGTALFEAQGLVEIPEGQGFLALKLKVQLNPTRFLAHQADPAPGAIHLKPAREALTPDPALEARLSARSLDGGDNYLTTPAQVPSPGERGPWWNGILRSYTAKVRQFIVDHLTPSISGAKLDRAGFGPLRKAEVQFEFYHRDAATWVGEFCNALSVAGDASESRHWRGTKGKRNAVGAYLGLTQDVLLKVYAKDAYRIRVEVVFSKAQRISQVVKRMGLSPSDDFVDRVQSLRAEAVKQLAKVWKTVMQVTKACEATADMLDFMARLNRQVPDQNRRTMLSLLSNHRRVTATVHAGIAPDTVCRALVREGVLVPAGIVTRGPARYALAPEWSRMFDRMFGRSNAVTTLH</sequence>
<organism evidence="2 3">
    <name type="scientific">Methylobacterium bullatum</name>
    <dbReference type="NCBI Taxonomy" id="570505"/>
    <lineage>
        <taxon>Bacteria</taxon>
        <taxon>Pseudomonadati</taxon>
        <taxon>Pseudomonadota</taxon>
        <taxon>Alphaproteobacteria</taxon>
        <taxon>Hyphomicrobiales</taxon>
        <taxon>Methylobacteriaceae</taxon>
        <taxon>Methylobacterium</taxon>
    </lineage>
</organism>
<dbReference type="RefSeq" id="WP_192216348.1">
    <property type="nucleotide sequence ID" value="NZ_BPQF01000016.1"/>
</dbReference>
<accession>A0AAV4ZBA3</accession>
<proteinExistence type="predicted"/>
<comment type="caution">
    <text evidence="2">The sequence shown here is derived from an EMBL/GenBank/DDBJ whole genome shotgun (WGS) entry which is preliminary data.</text>
</comment>